<organism evidence="1 2">
    <name type="scientific">Leishmania orientalis</name>
    <dbReference type="NCBI Taxonomy" id="2249476"/>
    <lineage>
        <taxon>Eukaryota</taxon>
        <taxon>Discoba</taxon>
        <taxon>Euglenozoa</taxon>
        <taxon>Kinetoplastea</taxon>
        <taxon>Metakinetoplastina</taxon>
        <taxon>Trypanosomatida</taxon>
        <taxon>Trypanosomatidae</taxon>
        <taxon>Leishmaniinae</taxon>
        <taxon>Leishmania</taxon>
    </lineage>
</organism>
<dbReference type="AlphaFoldDB" id="A0A836HIF9"/>
<comment type="caution">
    <text evidence="1">The sequence shown here is derived from an EMBL/GenBank/DDBJ whole genome shotgun (WGS) entry which is preliminary data.</text>
</comment>
<evidence type="ECO:0000313" key="1">
    <source>
        <dbReference type="EMBL" id="KAG5486812.1"/>
    </source>
</evidence>
<proteinExistence type="predicted"/>
<reference evidence="2" key="1">
    <citation type="journal article" date="2021" name="Microbiol. Resour. Announc.">
        <title>LGAAP: Leishmaniinae Genome Assembly and Annotation Pipeline.</title>
        <authorList>
            <person name="Almutairi H."/>
            <person name="Urbaniak M.D."/>
            <person name="Bates M.D."/>
            <person name="Jariyapan N."/>
            <person name="Kwakye-Nuako G."/>
            <person name="Thomaz-Soccol V."/>
            <person name="Al-Salem W.S."/>
            <person name="Dillon R.J."/>
            <person name="Bates P.A."/>
            <person name="Gatherer D."/>
        </authorList>
    </citation>
    <scope>NUCLEOTIDE SEQUENCE [LARGE SCALE GENOMIC DNA]</scope>
</reference>
<evidence type="ECO:0000313" key="2">
    <source>
        <dbReference type="Proteomes" id="UP000674143"/>
    </source>
</evidence>
<reference evidence="2" key="2">
    <citation type="journal article" date="2021" name="Sci. Data">
        <title>Chromosome-scale genome sequencing, assembly and annotation of six genomes from subfamily Leishmaniinae.</title>
        <authorList>
            <person name="Almutairi H."/>
            <person name="Urbaniak M.D."/>
            <person name="Bates M.D."/>
            <person name="Jariyapan N."/>
            <person name="Kwakye-Nuako G."/>
            <person name="Thomaz Soccol V."/>
            <person name="Al-Salem W.S."/>
            <person name="Dillon R.J."/>
            <person name="Bates P.A."/>
            <person name="Gatherer D."/>
        </authorList>
    </citation>
    <scope>NUCLEOTIDE SEQUENCE [LARGE SCALE GENOMIC DNA]</scope>
</reference>
<dbReference type="RefSeq" id="XP_067065606.1">
    <property type="nucleotide sequence ID" value="XM_067208201.1"/>
</dbReference>
<protein>
    <submittedName>
        <fullName evidence="1">Uncharacterized protein</fullName>
    </submittedName>
</protein>
<dbReference type="Proteomes" id="UP000674143">
    <property type="component" value="Unassembled WGS sequence"/>
</dbReference>
<name>A0A836HIF9_9TRYP</name>
<keyword evidence="2" id="KW-1185">Reference proteome</keyword>
<dbReference type="GeneID" id="92362135"/>
<dbReference type="EMBL" id="JAFHLR010000007">
    <property type="protein sequence ID" value="KAG5486812.1"/>
    <property type="molecule type" value="Genomic_DNA"/>
</dbReference>
<sequence>MLSVSVSTDEEDTLREFVDPDARRCACSDDTESCCRLTAAEELRGHLLDCFSLYGCRFEHSAVTLACIQPLLRSSSSSARHGSAPRISSVVEAEEKELCSAGSAFDVSTVATVLFVHAGATSGAFGGAAGERDSGGTVSLFGVVVSFHYWRGFRCVAECRYSSAAEAQGEAEALESAHLTVSEVLKTPPWRLIGEPVAEESSSATPSNIHADLPTTLGSTDMAPRFAGGERNTAAARGDAYESLMALMVSIYL</sequence>
<dbReference type="KEGG" id="loi:92362135"/>
<gene>
    <name evidence="1" type="ORF">LSCM4_06277</name>
</gene>
<accession>A0A836HIF9</accession>